<organism evidence="2 3">
    <name type="scientific">Oryza sativa subsp. japonica</name>
    <name type="common">Rice</name>
    <dbReference type="NCBI Taxonomy" id="39947"/>
    <lineage>
        <taxon>Eukaryota</taxon>
        <taxon>Viridiplantae</taxon>
        <taxon>Streptophyta</taxon>
        <taxon>Embryophyta</taxon>
        <taxon>Tracheophyta</taxon>
        <taxon>Spermatophyta</taxon>
        <taxon>Magnoliopsida</taxon>
        <taxon>Liliopsida</taxon>
        <taxon>Poales</taxon>
        <taxon>Poaceae</taxon>
        <taxon>BOP clade</taxon>
        <taxon>Oryzoideae</taxon>
        <taxon>Oryzeae</taxon>
        <taxon>Oryzinae</taxon>
        <taxon>Oryza</taxon>
        <taxon>Oryza sativa</taxon>
    </lineage>
</organism>
<dbReference type="AlphaFoldDB" id="A0A0P0VP60"/>
<dbReference type="PANTHER" id="PTHR34145:SF41">
    <property type="entry name" value="OS02G0729251 PROTEIN"/>
    <property type="match status" value="1"/>
</dbReference>
<dbReference type="Pfam" id="PF23622">
    <property type="entry name" value="LRR_At1g61320_AtMIF1"/>
    <property type="match status" value="1"/>
</dbReference>
<protein>
    <submittedName>
        <fullName evidence="2">Os02g0729251 protein</fullName>
    </submittedName>
</protein>
<accession>A0A0P0VP60</accession>
<dbReference type="InParanoid" id="A0A0P0VP60"/>
<dbReference type="InterPro" id="IPR055357">
    <property type="entry name" value="LRR_At1g61320_AtMIF1"/>
</dbReference>
<gene>
    <name evidence="2" type="ordered locus">Os02g0729251</name>
    <name evidence="2" type="ORF">OSNPB_020729251</name>
</gene>
<proteinExistence type="predicted"/>
<sequence>MSEHHHKNLKSVKIIGFCSAKSMIELTCHILQNTSSLECLTLDTTDGATRCCVTEYDKCLSMDNDILTEAHEARCAVAEYAGAWPVYDFGDKKTIQPRTIRHCWFLRYTALFVTVPDASAVIPDLRRSVARVPFGRTNHR</sequence>
<dbReference type="Proteomes" id="UP000059680">
    <property type="component" value="Chromosome 2"/>
</dbReference>
<reference evidence="2 3" key="2">
    <citation type="journal article" date="2013" name="Plant Cell Physiol.">
        <title>Rice Annotation Project Database (RAP-DB): an integrative and interactive database for rice genomics.</title>
        <authorList>
            <person name="Sakai H."/>
            <person name="Lee S.S."/>
            <person name="Tanaka T."/>
            <person name="Numa H."/>
            <person name="Kim J."/>
            <person name="Kawahara Y."/>
            <person name="Wakimoto H."/>
            <person name="Yang C.C."/>
            <person name="Iwamoto M."/>
            <person name="Abe T."/>
            <person name="Yamada Y."/>
            <person name="Muto A."/>
            <person name="Inokuchi H."/>
            <person name="Ikemura T."/>
            <person name="Matsumoto T."/>
            <person name="Sasaki T."/>
            <person name="Itoh T."/>
        </authorList>
    </citation>
    <scope>NUCLEOTIDE SEQUENCE [LARGE SCALE GENOMIC DNA]</scope>
    <source>
        <strain evidence="3">cv. Nipponbare</strain>
    </source>
</reference>
<evidence type="ECO:0000313" key="3">
    <source>
        <dbReference type="Proteomes" id="UP000059680"/>
    </source>
</evidence>
<feature type="domain" description="At1g61320/AtMIF1 LRR" evidence="1">
    <location>
        <begin position="1"/>
        <end position="80"/>
    </location>
</feature>
<dbReference type="PaxDb" id="39947-A0A0P0VP60"/>
<evidence type="ECO:0000313" key="2">
    <source>
        <dbReference type="EMBL" id="BAS80726.1"/>
    </source>
</evidence>
<dbReference type="PANTHER" id="PTHR34145">
    <property type="entry name" value="OS02G0105600 PROTEIN"/>
    <property type="match status" value="1"/>
</dbReference>
<name>A0A0P0VP60_ORYSJ</name>
<dbReference type="EMBL" id="AP014958">
    <property type="protein sequence ID" value="BAS80726.1"/>
    <property type="molecule type" value="Genomic_DNA"/>
</dbReference>
<reference evidence="2 3" key="3">
    <citation type="journal article" date="2013" name="Rice">
        <title>Improvement of the Oryza sativa Nipponbare reference genome using next generation sequence and optical map data.</title>
        <authorList>
            <person name="Kawahara Y."/>
            <person name="de la Bastide M."/>
            <person name="Hamilton J.P."/>
            <person name="Kanamori H."/>
            <person name="McCombie W.R."/>
            <person name="Ouyang S."/>
            <person name="Schwartz D.C."/>
            <person name="Tanaka T."/>
            <person name="Wu J."/>
            <person name="Zhou S."/>
            <person name="Childs K.L."/>
            <person name="Davidson R.M."/>
            <person name="Lin H."/>
            <person name="Quesada-Ocampo L."/>
            <person name="Vaillancourt B."/>
            <person name="Sakai H."/>
            <person name="Lee S.S."/>
            <person name="Kim J."/>
            <person name="Numa H."/>
            <person name="Itoh T."/>
            <person name="Buell C.R."/>
            <person name="Matsumoto T."/>
        </authorList>
    </citation>
    <scope>NUCLEOTIDE SEQUENCE [LARGE SCALE GENOMIC DNA]</scope>
    <source>
        <strain evidence="3">cv. Nipponbare</strain>
    </source>
</reference>
<dbReference type="FunCoup" id="A0A0P0VP60">
    <property type="interactions" value="182"/>
</dbReference>
<dbReference type="InterPro" id="IPR053772">
    <property type="entry name" value="At1g61320/At1g61330-like"/>
</dbReference>
<keyword evidence="3" id="KW-1185">Reference proteome</keyword>
<reference evidence="3" key="1">
    <citation type="journal article" date="2005" name="Nature">
        <title>The map-based sequence of the rice genome.</title>
        <authorList>
            <consortium name="International rice genome sequencing project (IRGSP)"/>
            <person name="Matsumoto T."/>
            <person name="Wu J."/>
            <person name="Kanamori H."/>
            <person name="Katayose Y."/>
            <person name="Fujisawa M."/>
            <person name="Namiki N."/>
            <person name="Mizuno H."/>
            <person name="Yamamoto K."/>
            <person name="Antonio B.A."/>
            <person name="Baba T."/>
            <person name="Sakata K."/>
            <person name="Nagamura Y."/>
            <person name="Aoki H."/>
            <person name="Arikawa K."/>
            <person name="Arita K."/>
            <person name="Bito T."/>
            <person name="Chiden Y."/>
            <person name="Fujitsuka N."/>
            <person name="Fukunaka R."/>
            <person name="Hamada M."/>
            <person name="Harada C."/>
            <person name="Hayashi A."/>
            <person name="Hijishita S."/>
            <person name="Honda M."/>
            <person name="Hosokawa S."/>
            <person name="Ichikawa Y."/>
            <person name="Idonuma A."/>
            <person name="Iijima M."/>
            <person name="Ikeda M."/>
            <person name="Ikeno M."/>
            <person name="Ito K."/>
            <person name="Ito S."/>
            <person name="Ito T."/>
            <person name="Ito Y."/>
            <person name="Ito Y."/>
            <person name="Iwabuchi A."/>
            <person name="Kamiya K."/>
            <person name="Karasawa W."/>
            <person name="Kurita K."/>
            <person name="Katagiri S."/>
            <person name="Kikuta A."/>
            <person name="Kobayashi H."/>
            <person name="Kobayashi N."/>
            <person name="Machita K."/>
            <person name="Maehara T."/>
            <person name="Masukawa M."/>
            <person name="Mizubayashi T."/>
            <person name="Mukai Y."/>
            <person name="Nagasaki H."/>
            <person name="Nagata Y."/>
            <person name="Naito S."/>
            <person name="Nakashima M."/>
            <person name="Nakama Y."/>
            <person name="Nakamichi Y."/>
            <person name="Nakamura M."/>
            <person name="Meguro A."/>
            <person name="Negishi M."/>
            <person name="Ohta I."/>
            <person name="Ohta T."/>
            <person name="Okamoto M."/>
            <person name="Ono N."/>
            <person name="Saji S."/>
            <person name="Sakaguchi M."/>
            <person name="Sakai K."/>
            <person name="Shibata M."/>
            <person name="Shimokawa T."/>
            <person name="Song J."/>
            <person name="Takazaki Y."/>
            <person name="Terasawa K."/>
            <person name="Tsugane M."/>
            <person name="Tsuji K."/>
            <person name="Ueda S."/>
            <person name="Waki K."/>
            <person name="Yamagata H."/>
            <person name="Yamamoto M."/>
            <person name="Yamamoto S."/>
            <person name="Yamane H."/>
            <person name="Yoshiki S."/>
            <person name="Yoshihara R."/>
            <person name="Yukawa K."/>
            <person name="Zhong H."/>
            <person name="Yano M."/>
            <person name="Yuan Q."/>
            <person name="Ouyang S."/>
            <person name="Liu J."/>
            <person name="Jones K.M."/>
            <person name="Gansberger K."/>
            <person name="Moffat K."/>
            <person name="Hill J."/>
            <person name="Bera J."/>
            <person name="Fadrosh D."/>
            <person name="Jin S."/>
            <person name="Johri S."/>
            <person name="Kim M."/>
            <person name="Overton L."/>
            <person name="Reardon M."/>
            <person name="Tsitrin T."/>
            <person name="Vuong H."/>
            <person name="Weaver B."/>
            <person name="Ciecko A."/>
            <person name="Tallon L."/>
            <person name="Jackson J."/>
            <person name="Pai G."/>
            <person name="Aken S.V."/>
            <person name="Utterback T."/>
            <person name="Reidmuller S."/>
            <person name="Feldblyum T."/>
            <person name="Hsiao J."/>
            <person name="Zismann V."/>
            <person name="Iobst S."/>
            <person name="de Vazeille A.R."/>
            <person name="Buell C.R."/>
            <person name="Ying K."/>
            <person name="Li Y."/>
            <person name="Lu T."/>
            <person name="Huang Y."/>
            <person name="Zhao Q."/>
            <person name="Feng Q."/>
            <person name="Zhang L."/>
            <person name="Zhu J."/>
            <person name="Weng Q."/>
            <person name="Mu J."/>
            <person name="Lu Y."/>
            <person name="Fan D."/>
            <person name="Liu Y."/>
            <person name="Guan J."/>
            <person name="Zhang Y."/>
            <person name="Yu S."/>
            <person name="Liu X."/>
            <person name="Zhang Y."/>
            <person name="Hong G."/>
            <person name="Han B."/>
            <person name="Choisne N."/>
            <person name="Demange N."/>
            <person name="Orjeda G."/>
            <person name="Samain S."/>
            <person name="Cattolico L."/>
            <person name="Pelletier E."/>
            <person name="Couloux A."/>
            <person name="Segurens B."/>
            <person name="Wincker P."/>
            <person name="D'Hont A."/>
            <person name="Scarpelli C."/>
            <person name="Weissenbach J."/>
            <person name="Salanoubat M."/>
            <person name="Quetier F."/>
            <person name="Yu Y."/>
            <person name="Kim H.R."/>
            <person name="Rambo T."/>
            <person name="Currie J."/>
            <person name="Collura K."/>
            <person name="Luo M."/>
            <person name="Yang T."/>
            <person name="Ammiraju J.S.S."/>
            <person name="Engler F."/>
            <person name="Soderlund C."/>
            <person name="Wing R.A."/>
            <person name="Palmer L.E."/>
            <person name="de la Bastide M."/>
            <person name="Spiegel L."/>
            <person name="Nascimento L."/>
            <person name="Zutavern T."/>
            <person name="O'Shaughnessy A."/>
            <person name="Dike S."/>
            <person name="Dedhia N."/>
            <person name="Preston R."/>
            <person name="Balija V."/>
            <person name="McCombie W.R."/>
            <person name="Chow T."/>
            <person name="Chen H."/>
            <person name="Chung M."/>
            <person name="Chen C."/>
            <person name="Shaw J."/>
            <person name="Wu H."/>
            <person name="Hsiao K."/>
            <person name="Chao Y."/>
            <person name="Chu M."/>
            <person name="Cheng C."/>
            <person name="Hour A."/>
            <person name="Lee P."/>
            <person name="Lin S."/>
            <person name="Lin Y."/>
            <person name="Liou J."/>
            <person name="Liu S."/>
            <person name="Hsing Y."/>
            <person name="Raghuvanshi S."/>
            <person name="Mohanty A."/>
            <person name="Bharti A.K."/>
            <person name="Gaur A."/>
            <person name="Gupta V."/>
            <person name="Kumar D."/>
            <person name="Ravi V."/>
            <person name="Vij S."/>
            <person name="Kapur A."/>
            <person name="Khurana P."/>
            <person name="Khurana P."/>
            <person name="Khurana J.P."/>
            <person name="Tyagi A.K."/>
            <person name="Gaikwad K."/>
            <person name="Singh A."/>
            <person name="Dalal V."/>
            <person name="Srivastava S."/>
            <person name="Dixit A."/>
            <person name="Pal A.K."/>
            <person name="Ghazi I.A."/>
            <person name="Yadav M."/>
            <person name="Pandit A."/>
            <person name="Bhargava A."/>
            <person name="Sureshbabu K."/>
            <person name="Batra K."/>
            <person name="Sharma T.R."/>
            <person name="Mohapatra T."/>
            <person name="Singh N.K."/>
            <person name="Messing J."/>
            <person name="Nelson A.B."/>
            <person name="Fuks G."/>
            <person name="Kavchok S."/>
            <person name="Keizer G."/>
            <person name="Linton E."/>
            <person name="Llaca V."/>
            <person name="Song R."/>
            <person name="Tanyolac B."/>
            <person name="Young S."/>
            <person name="Ho-Il K."/>
            <person name="Hahn J.H."/>
            <person name="Sangsakoo G."/>
            <person name="Vanavichit A."/>
            <person name="de Mattos Luiz.A.T."/>
            <person name="Zimmer P.D."/>
            <person name="Malone G."/>
            <person name="Dellagostin O."/>
            <person name="de Oliveira A.C."/>
            <person name="Bevan M."/>
            <person name="Bancroft I."/>
            <person name="Minx P."/>
            <person name="Cordum H."/>
            <person name="Wilson R."/>
            <person name="Cheng Z."/>
            <person name="Jin W."/>
            <person name="Jiang J."/>
            <person name="Leong S.A."/>
            <person name="Iwama H."/>
            <person name="Gojobori T."/>
            <person name="Itoh T."/>
            <person name="Niimura Y."/>
            <person name="Fujii Y."/>
            <person name="Habara T."/>
            <person name="Sakai H."/>
            <person name="Sato Y."/>
            <person name="Wilson G."/>
            <person name="Kumar K."/>
            <person name="McCouch S."/>
            <person name="Juretic N."/>
            <person name="Hoen D."/>
            <person name="Wright S."/>
            <person name="Bruskiewich R."/>
            <person name="Bureau T."/>
            <person name="Miyao A."/>
            <person name="Hirochika H."/>
            <person name="Nishikawa T."/>
            <person name="Kadowaki K."/>
            <person name="Sugiura M."/>
            <person name="Burr B."/>
            <person name="Sasaki T."/>
        </authorList>
    </citation>
    <scope>NUCLEOTIDE SEQUENCE [LARGE SCALE GENOMIC DNA]</scope>
    <source>
        <strain evidence="3">cv. Nipponbare</strain>
    </source>
</reference>
<evidence type="ECO:0000259" key="1">
    <source>
        <dbReference type="Pfam" id="PF23622"/>
    </source>
</evidence>